<keyword evidence="3 6" id="KW-0812">Transmembrane</keyword>
<dbReference type="EMBL" id="AFZG01000019">
    <property type="protein sequence ID" value="EHL19501.1"/>
    <property type="molecule type" value="Genomic_DNA"/>
</dbReference>
<dbReference type="RefSeq" id="WP_009528515.1">
    <property type="nucleotide sequence ID" value="NZ_JBQMYZ010000017.1"/>
</dbReference>
<evidence type="ECO:0000256" key="5">
    <source>
        <dbReference type="ARBA" id="ARBA00023136"/>
    </source>
</evidence>
<accession>G9XC14</accession>
<dbReference type="Gene3D" id="3.30.70.120">
    <property type="match status" value="1"/>
</dbReference>
<dbReference type="Pfam" id="PF10035">
    <property type="entry name" value="DUF2179"/>
    <property type="match status" value="1"/>
</dbReference>
<evidence type="ECO:0000256" key="4">
    <source>
        <dbReference type="ARBA" id="ARBA00022989"/>
    </source>
</evidence>
<dbReference type="InterPro" id="IPR051461">
    <property type="entry name" value="UPF0750_membrane"/>
</dbReference>
<feature type="domain" description="DUF2179" evidence="7">
    <location>
        <begin position="227"/>
        <end position="281"/>
    </location>
</feature>
<dbReference type="InterPro" id="IPR019264">
    <property type="entry name" value="DUF2179"/>
</dbReference>
<gene>
    <name evidence="8" type="ORF">HMPREF9628_00222</name>
</gene>
<dbReference type="AlphaFoldDB" id="G9XC14"/>
<proteinExistence type="predicted"/>
<feature type="transmembrane region" description="Helical" evidence="6">
    <location>
        <begin position="84"/>
        <end position="102"/>
    </location>
</feature>
<dbReference type="PIRSF" id="PIRSF006483">
    <property type="entry name" value="Membrane_protein_YitT"/>
    <property type="match status" value="1"/>
</dbReference>
<keyword evidence="5 6" id="KW-0472">Membrane</keyword>
<dbReference type="PATRIC" id="fig|796940.3.peg.820"/>
<organism evidence="8 9">
    <name type="scientific">Peptoanaerobacter stomatis</name>
    <dbReference type="NCBI Taxonomy" id="796937"/>
    <lineage>
        <taxon>Bacteria</taxon>
        <taxon>Bacillati</taxon>
        <taxon>Bacillota</taxon>
        <taxon>Clostridia</taxon>
        <taxon>Peptostreptococcales</taxon>
        <taxon>Filifactoraceae</taxon>
        <taxon>Peptoanaerobacter</taxon>
    </lineage>
</organism>
<dbReference type="Proteomes" id="UP000003379">
    <property type="component" value="Unassembled WGS sequence"/>
</dbReference>
<evidence type="ECO:0000313" key="8">
    <source>
        <dbReference type="EMBL" id="EHL19501.1"/>
    </source>
</evidence>
<keyword evidence="4 6" id="KW-1133">Transmembrane helix</keyword>
<evidence type="ECO:0000259" key="7">
    <source>
        <dbReference type="Pfam" id="PF10035"/>
    </source>
</evidence>
<evidence type="ECO:0000256" key="3">
    <source>
        <dbReference type="ARBA" id="ARBA00022692"/>
    </source>
</evidence>
<evidence type="ECO:0000256" key="2">
    <source>
        <dbReference type="ARBA" id="ARBA00022475"/>
    </source>
</evidence>
<dbReference type="InterPro" id="IPR003740">
    <property type="entry name" value="YitT"/>
</dbReference>
<sequence>MDLKKLLTSNNIKKFLFINIGTLILALSIHYFLVPSNLATGGASGFSILLTSVIDIPISIILLVINTILLVLGLVTIGMHFSAMTIYVITVMSAFLRIMEIFSPMNTPITDDLFINLMFGILISSIGMSIVLNSGGSTGGTDILAKIIEKYTKFSFGNGLVICDGLITLGACFIYGPKLGMYALLGVIMNSFMIDRFIEGFNSKYNITIISEKIDIINDFIIKDLGRGSTIYIAQGGYSNEQRKILNSIMGRKEYIKLHNFVKKTDDRAFLFLSKISEIEGNGFTYDID</sequence>
<dbReference type="HOGENOM" id="CLU_063199_0_0_9"/>
<keyword evidence="2" id="KW-1003">Cell membrane</keyword>
<evidence type="ECO:0000256" key="1">
    <source>
        <dbReference type="ARBA" id="ARBA00004651"/>
    </source>
</evidence>
<dbReference type="GO" id="GO:0005886">
    <property type="term" value="C:plasma membrane"/>
    <property type="evidence" value="ECO:0007669"/>
    <property type="project" value="UniProtKB-SubCell"/>
</dbReference>
<feature type="transmembrane region" description="Helical" evidence="6">
    <location>
        <begin position="114"/>
        <end position="133"/>
    </location>
</feature>
<dbReference type="CDD" id="cd16380">
    <property type="entry name" value="YitT_C"/>
    <property type="match status" value="1"/>
</dbReference>
<dbReference type="PANTHER" id="PTHR33545">
    <property type="entry name" value="UPF0750 MEMBRANE PROTEIN YITT-RELATED"/>
    <property type="match status" value="1"/>
</dbReference>
<feature type="transmembrane region" description="Helical" evidence="6">
    <location>
        <begin position="154"/>
        <end position="176"/>
    </location>
</feature>
<evidence type="ECO:0000313" key="9">
    <source>
        <dbReference type="Proteomes" id="UP000003379"/>
    </source>
</evidence>
<feature type="transmembrane region" description="Helical" evidence="6">
    <location>
        <begin position="46"/>
        <end position="72"/>
    </location>
</feature>
<dbReference type="Pfam" id="PF02588">
    <property type="entry name" value="YitT_membrane"/>
    <property type="match status" value="1"/>
</dbReference>
<name>G9XC14_9FIRM</name>
<comment type="caution">
    <text evidence="8">The sequence shown here is derived from an EMBL/GenBank/DDBJ whole genome shotgun (WGS) entry which is preliminary data.</text>
</comment>
<dbReference type="PANTHER" id="PTHR33545:SF5">
    <property type="entry name" value="UPF0750 MEMBRANE PROTEIN YITT"/>
    <property type="match status" value="1"/>
</dbReference>
<comment type="subcellular location">
    <subcellularLocation>
        <location evidence="1">Cell membrane</location>
        <topology evidence="1">Multi-pass membrane protein</topology>
    </subcellularLocation>
</comment>
<protein>
    <recommendedName>
        <fullName evidence="7">DUF2179 domain-containing protein</fullName>
    </recommendedName>
</protein>
<evidence type="ECO:0000256" key="6">
    <source>
        <dbReference type="SAM" id="Phobius"/>
    </source>
</evidence>
<dbReference type="STRING" id="796937.HMPREF9630_00477"/>
<dbReference type="InterPro" id="IPR015867">
    <property type="entry name" value="N-reg_PII/ATP_PRibTrfase_C"/>
</dbReference>
<reference evidence="8 9" key="1">
    <citation type="submission" date="2011-08" db="EMBL/GenBank/DDBJ databases">
        <title>The Genome Sequence of Eubacteriaceae bacterium CM5.</title>
        <authorList>
            <consortium name="The Broad Institute Genome Sequencing Platform"/>
            <person name="Earl A."/>
            <person name="Ward D."/>
            <person name="Feldgarden M."/>
            <person name="Gevers D."/>
            <person name="Sizova M."/>
            <person name="Hazen A."/>
            <person name="Epstein S."/>
            <person name="Young S.K."/>
            <person name="Zeng Q."/>
            <person name="Gargeya S."/>
            <person name="Fitzgerald M."/>
            <person name="Haas B."/>
            <person name="Abouelleil A."/>
            <person name="Alvarado L."/>
            <person name="Arachchi H.M."/>
            <person name="Berlin A."/>
            <person name="Brown A."/>
            <person name="Chapman S.B."/>
            <person name="Chen Z."/>
            <person name="Dunbar C."/>
            <person name="Freedman E."/>
            <person name="Gearin G."/>
            <person name="Gellesch M."/>
            <person name="Goldberg J."/>
            <person name="Griggs A."/>
            <person name="Gujja S."/>
            <person name="Heiman D."/>
            <person name="Howarth C."/>
            <person name="Larson L."/>
            <person name="Lui A."/>
            <person name="MacDonald P.J.P."/>
            <person name="Montmayeur A."/>
            <person name="Murphy C."/>
            <person name="Neiman D."/>
            <person name="Pearson M."/>
            <person name="Priest M."/>
            <person name="Roberts A."/>
            <person name="Saif S."/>
            <person name="Shea T."/>
            <person name="Shenoy N."/>
            <person name="Sisk P."/>
            <person name="Stolte C."/>
            <person name="Sykes S."/>
            <person name="Wortman J."/>
            <person name="Nusbaum C."/>
            <person name="Birren B."/>
        </authorList>
    </citation>
    <scope>NUCLEOTIDE SEQUENCE [LARGE SCALE GENOMIC DNA]</scope>
    <source>
        <strain evidence="8 9">CM5</strain>
    </source>
</reference>
<feature type="transmembrane region" description="Helical" evidence="6">
    <location>
        <begin position="15"/>
        <end position="34"/>
    </location>
</feature>